<dbReference type="PANTHER" id="PTHR12246">
    <property type="entry name" value="PALMITOYLTRANSFERASE ZDHHC16"/>
    <property type="match status" value="1"/>
</dbReference>
<dbReference type="AlphaFoldDB" id="A0A1E3P6V5"/>
<keyword evidence="4 10" id="KW-1133">Transmembrane helix</keyword>
<evidence type="ECO:0000313" key="14">
    <source>
        <dbReference type="Proteomes" id="UP000094112"/>
    </source>
</evidence>
<organism evidence="13 14">
    <name type="scientific">Wickerhamomyces anomalus (strain ATCC 58044 / CBS 1984 / NCYC 433 / NRRL Y-366-8)</name>
    <name type="common">Yeast</name>
    <name type="synonym">Hansenula anomala</name>
    <dbReference type="NCBI Taxonomy" id="683960"/>
    <lineage>
        <taxon>Eukaryota</taxon>
        <taxon>Fungi</taxon>
        <taxon>Dikarya</taxon>
        <taxon>Ascomycota</taxon>
        <taxon>Saccharomycotina</taxon>
        <taxon>Saccharomycetes</taxon>
        <taxon>Phaffomycetales</taxon>
        <taxon>Wickerhamomycetaceae</taxon>
        <taxon>Wickerhamomyces</taxon>
    </lineage>
</organism>
<dbReference type="GO" id="GO:0019706">
    <property type="term" value="F:protein-cysteine S-palmitoyltransferase activity"/>
    <property type="evidence" value="ECO:0007669"/>
    <property type="project" value="UniProtKB-EC"/>
</dbReference>
<name>A0A1E3P6V5_WICAA</name>
<keyword evidence="3 10" id="KW-0812">Transmembrane</keyword>
<feature type="transmembrane region" description="Helical" evidence="10">
    <location>
        <begin position="75"/>
        <end position="94"/>
    </location>
</feature>
<sequence length="347" mass="40624">MIWVSYIIAIYKEPGSPPKNFEPAPGEWKRWCKKCQLYKPERAHHCKTCKKCVLKMDHHCPWTANCVGHDNMPHFLRFLLWVDYTTAYTLYYLFKRLLSYWNDRNLPAYLISKVHLTATIVLIPLDFFVLLTVGILTFRCFYHIIVTGMSQIESWEYERLESQLSSERLRNKIKHNYELLFGKELKDVTSWSSGANVLREPPETNIPFFTVDDLVFPYDLNPWSNLLQAFGYPWNWILPWGKPLGDGLSYPKNEYANPEDQDLSSLPWPPDGGHQDRINGEHLFNDTIQDNEQVVQRRMVHDPRNNMNRTEWYNDFGEKLSDFGVDVEAETFDTPSAAVGSSSEARE</sequence>
<keyword evidence="8 10" id="KW-0012">Acyltransferase</keyword>
<keyword evidence="7" id="KW-0449">Lipoprotein</keyword>
<evidence type="ECO:0000256" key="7">
    <source>
        <dbReference type="ARBA" id="ARBA00023288"/>
    </source>
</evidence>
<comment type="similarity">
    <text evidence="10">Belongs to the DHHC palmitoyltransferase family.</text>
</comment>
<evidence type="ECO:0000256" key="9">
    <source>
        <dbReference type="ARBA" id="ARBA00048048"/>
    </source>
</evidence>
<evidence type="ECO:0000256" key="2">
    <source>
        <dbReference type="ARBA" id="ARBA00022679"/>
    </source>
</evidence>
<proteinExistence type="inferred from homology"/>
<dbReference type="Proteomes" id="UP000094112">
    <property type="component" value="Unassembled WGS sequence"/>
</dbReference>
<evidence type="ECO:0000256" key="8">
    <source>
        <dbReference type="ARBA" id="ARBA00023315"/>
    </source>
</evidence>
<protein>
    <recommendedName>
        <fullName evidence="10">Palmitoyltransferase</fullName>
        <ecNumber evidence="10">2.3.1.225</ecNumber>
    </recommendedName>
</protein>
<evidence type="ECO:0000256" key="6">
    <source>
        <dbReference type="ARBA" id="ARBA00023139"/>
    </source>
</evidence>
<evidence type="ECO:0000313" key="13">
    <source>
        <dbReference type="EMBL" id="ODQ61161.1"/>
    </source>
</evidence>
<evidence type="ECO:0000256" key="1">
    <source>
        <dbReference type="ARBA" id="ARBA00004141"/>
    </source>
</evidence>
<dbReference type="InterPro" id="IPR001594">
    <property type="entry name" value="Palmitoyltrfase_DHHC"/>
</dbReference>
<dbReference type="EMBL" id="KV454209">
    <property type="protein sequence ID" value="ODQ61161.1"/>
    <property type="molecule type" value="Genomic_DNA"/>
</dbReference>
<keyword evidence="2 10" id="KW-0808">Transferase</keyword>
<dbReference type="Pfam" id="PF01529">
    <property type="entry name" value="DHHC"/>
    <property type="match status" value="1"/>
</dbReference>
<feature type="domain" description="Palmitoyltransferase DHHC" evidence="12">
    <location>
        <begin position="29"/>
        <end position="157"/>
    </location>
</feature>
<evidence type="ECO:0000256" key="5">
    <source>
        <dbReference type="ARBA" id="ARBA00023136"/>
    </source>
</evidence>
<dbReference type="InterPro" id="IPR039859">
    <property type="entry name" value="PFA4/ZDH16/20/ERF2-like"/>
</dbReference>
<keyword evidence="5 10" id="KW-0472">Membrane</keyword>
<reference evidence="13 14" key="1">
    <citation type="journal article" date="2016" name="Proc. Natl. Acad. Sci. U.S.A.">
        <title>Comparative genomics of biotechnologically important yeasts.</title>
        <authorList>
            <person name="Riley R."/>
            <person name="Haridas S."/>
            <person name="Wolfe K.H."/>
            <person name="Lopes M.R."/>
            <person name="Hittinger C.T."/>
            <person name="Goeker M."/>
            <person name="Salamov A.A."/>
            <person name="Wisecaver J.H."/>
            <person name="Long T.M."/>
            <person name="Calvey C.H."/>
            <person name="Aerts A.L."/>
            <person name="Barry K.W."/>
            <person name="Choi C."/>
            <person name="Clum A."/>
            <person name="Coughlan A.Y."/>
            <person name="Deshpande S."/>
            <person name="Douglass A.P."/>
            <person name="Hanson S.J."/>
            <person name="Klenk H.-P."/>
            <person name="LaButti K.M."/>
            <person name="Lapidus A."/>
            <person name="Lindquist E.A."/>
            <person name="Lipzen A.M."/>
            <person name="Meier-Kolthoff J.P."/>
            <person name="Ohm R.A."/>
            <person name="Otillar R.P."/>
            <person name="Pangilinan J.L."/>
            <person name="Peng Y."/>
            <person name="Rokas A."/>
            <person name="Rosa C.A."/>
            <person name="Scheuner C."/>
            <person name="Sibirny A.A."/>
            <person name="Slot J.C."/>
            <person name="Stielow J.B."/>
            <person name="Sun H."/>
            <person name="Kurtzman C.P."/>
            <person name="Blackwell M."/>
            <person name="Grigoriev I.V."/>
            <person name="Jeffries T.W."/>
        </authorList>
    </citation>
    <scope>NUCLEOTIDE SEQUENCE [LARGE SCALE GENOMIC DNA]</scope>
    <source>
        <strain evidence="14">ATCC 58044 / CBS 1984 / NCYC 433 / NRRL Y-366-8</strain>
    </source>
</reference>
<comment type="subcellular location">
    <subcellularLocation>
        <location evidence="1">Membrane</location>
        <topology evidence="1">Multi-pass membrane protein</topology>
    </subcellularLocation>
</comment>
<dbReference type="RefSeq" id="XP_019040368.1">
    <property type="nucleotide sequence ID" value="XM_019182559.1"/>
</dbReference>
<dbReference type="EC" id="2.3.1.225" evidence="10"/>
<evidence type="ECO:0000256" key="4">
    <source>
        <dbReference type="ARBA" id="ARBA00022989"/>
    </source>
</evidence>
<dbReference type="PROSITE" id="PS50216">
    <property type="entry name" value="DHHC"/>
    <property type="match status" value="1"/>
</dbReference>
<evidence type="ECO:0000256" key="11">
    <source>
        <dbReference type="SAM" id="MobiDB-lite"/>
    </source>
</evidence>
<dbReference type="GeneID" id="30199805"/>
<accession>A0A1E3P6V5</accession>
<dbReference type="GO" id="GO:0005783">
    <property type="term" value="C:endoplasmic reticulum"/>
    <property type="evidence" value="ECO:0007669"/>
    <property type="project" value="EnsemblFungi"/>
</dbReference>
<keyword evidence="6" id="KW-0564">Palmitate</keyword>
<evidence type="ECO:0000256" key="10">
    <source>
        <dbReference type="RuleBase" id="RU079119"/>
    </source>
</evidence>
<comment type="catalytic activity">
    <reaction evidence="9 10">
        <text>L-cysteinyl-[protein] + hexadecanoyl-CoA = S-hexadecanoyl-L-cysteinyl-[protein] + CoA</text>
        <dbReference type="Rhea" id="RHEA:36683"/>
        <dbReference type="Rhea" id="RHEA-COMP:10131"/>
        <dbReference type="Rhea" id="RHEA-COMP:11032"/>
        <dbReference type="ChEBI" id="CHEBI:29950"/>
        <dbReference type="ChEBI" id="CHEBI:57287"/>
        <dbReference type="ChEBI" id="CHEBI:57379"/>
        <dbReference type="ChEBI" id="CHEBI:74151"/>
        <dbReference type="EC" id="2.3.1.225"/>
    </reaction>
</comment>
<keyword evidence="14" id="KW-1185">Reference proteome</keyword>
<gene>
    <name evidence="13" type="ORF">WICANDRAFT_40880</name>
</gene>
<feature type="region of interest" description="Disordered" evidence="11">
    <location>
        <begin position="252"/>
        <end position="277"/>
    </location>
</feature>
<evidence type="ECO:0000256" key="3">
    <source>
        <dbReference type="ARBA" id="ARBA00022692"/>
    </source>
</evidence>
<feature type="transmembrane region" description="Helical" evidence="10">
    <location>
        <begin position="114"/>
        <end position="142"/>
    </location>
</feature>
<dbReference type="OrthoDB" id="331948at2759"/>
<dbReference type="GO" id="GO:0016020">
    <property type="term" value="C:membrane"/>
    <property type="evidence" value="ECO:0007669"/>
    <property type="project" value="UniProtKB-SubCell"/>
</dbReference>
<comment type="domain">
    <text evidence="10">The DHHC domain is required for palmitoyltransferase activity.</text>
</comment>
<evidence type="ECO:0000259" key="12">
    <source>
        <dbReference type="Pfam" id="PF01529"/>
    </source>
</evidence>